<sequence length="127" mass="13990">MIKKMSTALFCSSVLLATATFATSYHLTKGVSTDYELPPGQLQTIKNHFPWKVTATCEVRAEENEKDEIIFQTLKNRIILNGEIIDEGKSSALALSRGDKFTLEFDSLSEAGLTNHGAHLVNIKCSV</sequence>
<accession>A0ABV8CIU0</accession>
<evidence type="ECO:0000256" key="1">
    <source>
        <dbReference type="SAM" id="SignalP"/>
    </source>
</evidence>
<evidence type="ECO:0000313" key="3">
    <source>
        <dbReference type="Proteomes" id="UP001595758"/>
    </source>
</evidence>
<evidence type="ECO:0000313" key="2">
    <source>
        <dbReference type="EMBL" id="MFC3909922.1"/>
    </source>
</evidence>
<protein>
    <recommendedName>
        <fullName evidence="4">Secreted protein</fullName>
    </recommendedName>
</protein>
<evidence type="ECO:0008006" key="4">
    <source>
        <dbReference type="Google" id="ProtNLM"/>
    </source>
</evidence>
<dbReference type="Proteomes" id="UP001595758">
    <property type="component" value="Unassembled WGS sequence"/>
</dbReference>
<keyword evidence="1" id="KW-0732">Signal</keyword>
<comment type="caution">
    <text evidence="2">The sequence shown here is derived from an EMBL/GenBank/DDBJ whole genome shotgun (WGS) entry which is preliminary data.</text>
</comment>
<reference evidence="3" key="1">
    <citation type="journal article" date="2019" name="Int. J. Syst. Evol. Microbiol.">
        <title>The Global Catalogue of Microorganisms (GCM) 10K type strain sequencing project: providing services to taxonomists for standard genome sequencing and annotation.</title>
        <authorList>
            <consortium name="The Broad Institute Genomics Platform"/>
            <consortium name="The Broad Institute Genome Sequencing Center for Infectious Disease"/>
            <person name="Wu L."/>
            <person name="Ma J."/>
        </authorList>
    </citation>
    <scope>NUCLEOTIDE SEQUENCE [LARGE SCALE GENOMIC DNA]</scope>
    <source>
        <strain evidence="3">CCUG 59858</strain>
    </source>
</reference>
<feature type="signal peptide" evidence="1">
    <location>
        <begin position="1"/>
        <end position="22"/>
    </location>
</feature>
<organism evidence="2 3">
    <name type="scientific">Legionella dresdenensis</name>
    <dbReference type="NCBI Taxonomy" id="450200"/>
    <lineage>
        <taxon>Bacteria</taxon>
        <taxon>Pseudomonadati</taxon>
        <taxon>Pseudomonadota</taxon>
        <taxon>Gammaproteobacteria</taxon>
        <taxon>Legionellales</taxon>
        <taxon>Legionellaceae</taxon>
        <taxon>Legionella</taxon>
    </lineage>
</organism>
<dbReference type="RefSeq" id="WP_382344588.1">
    <property type="nucleotide sequence ID" value="NZ_JBHSAB010000031.1"/>
</dbReference>
<name>A0ABV8CIU0_9GAMM</name>
<gene>
    <name evidence="2" type="ORF">ACFORL_12665</name>
</gene>
<feature type="chain" id="PRO_5045809504" description="Secreted protein" evidence="1">
    <location>
        <begin position="23"/>
        <end position="127"/>
    </location>
</feature>
<dbReference type="EMBL" id="JBHSAB010000031">
    <property type="protein sequence ID" value="MFC3909922.1"/>
    <property type="molecule type" value="Genomic_DNA"/>
</dbReference>
<keyword evidence="3" id="KW-1185">Reference proteome</keyword>
<proteinExistence type="predicted"/>